<dbReference type="GO" id="GO:0016491">
    <property type="term" value="F:oxidoreductase activity"/>
    <property type="evidence" value="ECO:0007669"/>
    <property type="project" value="UniProtKB-KW"/>
</dbReference>
<dbReference type="InterPro" id="IPR020843">
    <property type="entry name" value="ER"/>
</dbReference>
<dbReference type="InterPro" id="IPR036291">
    <property type="entry name" value="NAD(P)-bd_dom_sf"/>
</dbReference>
<feature type="domain" description="Enoyl reductase (ER)" evidence="1">
    <location>
        <begin position="14"/>
        <end position="313"/>
    </location>
</feature>
<dbReference type="SUPFAM" id="SSF51735">
    <property type="entry name" value="NAD(P)-binding Rossmann-fold domains"/>
    <property type="match status" value="1"/>
</dbReference>
<evidence type="ECO:0000313" key="3">
    <source>
        <dbReference type="Proteomes" id="UP001589710"/>
    </source>
</evidence>
<proteinExistence type="predicted"/>
<dbReference type="InterPro" id="IPR013154">
    <property type="entry name" value="ADH-like_N"/>
</dbReference>
<organism evidence="2 3">
    <name type="scientific">Streptomyces yanii</name>
    <dbReference type="NCBI Taxonomy" id="78510"/>
    <lineage>
        <taxon>Bacteria</taxon>
        <taxon>Bacillati</taxon>
        <taxon>Actinomycetota</taxon>
        <taxon>Actinomycetes</taxon>
        <taxon>Kitasatosporales</taxon>
        <taxon>Streptomycetaceae</taxon>
        <taxon>Streptomyces</taxon>
    </lineage>
</organism>
<dbReference type="EMBL" id="JBHMCG010000120">
    <property type="protein sequence ID" value="MFB9576149.1"/>
    <property type="molecule type" value="Genomic_DNA"/>
</dbReference>
<protein>
    <submittedName>
        <fullName evidence="2">NADP-dependent oxidoreductase</fullName>
        <ecNumber evidence="2">1.-.-.-</ecNumber>
    </submittedName>
</protein>
<reference evidence="2 3" key="1">
    <citation type="submission" date="2024-09" db="EMBL/GenBank/DDBJ databases">
        <authorList>
            <person name="Sun Q."/>
            <person name="Mori K."/>
        </authorList>
    </citation>
    <scope>NUCLEOTIDE SEQUENCE [LARGE SCALE GENOMIC DNA]</scope>
    <source>
        <strain evidence="2 3">JCM 3331</strain>
    </source>
</reference>
<name>A0ABV5REB2_9ACTN</name>
<keyword evidence="2" id="KW-0560">Oxidoreductase</keyword>
<dbReference type="PANTHER" id="PTHR11695:SF294">
    <property type="entry name" value="RETICULON-4-INTERACTING PROTEIN 1, MITOCHONDRIAL"/>
    <property type="match status" value="1"/>
</dbReference>
<accession>A0ABV5REB2</accession>
<dbReference type="Gene3D" id="3.90.180.10">
    <property type="entry name" value="Medium-chain alcohol dehydrogenases, catalytic domain"/>
    <property type="match status" value="1"/>
</dbReference>
<comment type="caution">
    <text evidence="2">The sequence shown here is derived from an EMBL/GenBank/DDBJ whole genome shotgun (WGS) entry which is preliminary data.</text>
</comment>
<evidence type="ECO:0000313" key="2">
    <source>
        <dbReference type="EMBL" id="MFB9576149.1"/>
    </source>
</evidence>
<dbReference type="Pfam" id="PF13602">
    <property type="entry name" value="ADH_zinc_N_2"/>
    <property type="match status" value="1"/>
</dbReference>
<dbReference type="SMART" id="SM00829">
    <property type="entry name" value="PKS_ER"/>
    <property type="match status" value="1"/>
</dbReference>
<dbReference type="InterPro" id="IPR050700">
    <property type="entry name" value="YIM1/Zinc_Alcohol_DH_Fams"/>
</dbReference>
<keyword evidence="3" id="KW-1185">Reference proteome</keyword>
<dbReference type="Pfam" id="PF08240">
    <property type="entry name" value="ADH_N"/>
    <property type="match status" value="1"/>
</dbReference>
<dbReference type="RefSeq" id="WP_345520074.1">
    <property type="nucleotide sequence ID" value="NZ_BAAAXD010000056.1"/>
</dbReference>
<dbReference type="SUPFAM" id="SSF50129">
    <property type="entry name" value="GroES-like"/>
    <property type="match status" value="1"/>
</dbReference>
<dbReference type="PANTHER" id="PTHR11695">
    <property type="entry name" value="ALCOHOL DEHYDROGENASE RELATED"/>
    <property type="match status" value="1"/>
</dbReference>
<dbReference type="Gene3D" id="3.40.50.720">
    <property type="entry name" value="NAD(P)-binding Rossmann-like Domain"/>
    <property type="match status" value="1"/>
</dbReference>
<sequence length="321" mass="33746">MTSTMHAVRAHRRGGPEQFVYESAPCPEPAGGEVLVAVYAASITAGELEWDASWTDSLDGTGRDRTPTIPSHEVSGVVVEVGAGVTDLAVGDEVYGLIPFTRDGAAAEYVAVPASMLAAKPSQLDHDRTAAVPLAALTAWQALVDHAGLQPGQHVLVHGGAGGVGTFAVQIATTLGGRVTATASARDTDFVTALGAQGVIDYRAERFEDLVRDADVVLDLVGGETQDRSWVTLRPGGTLISIVQPPDPEKAAAHDVRALFFIVEPDRAGLMAIAELIDKGRLMPVVDRVVPLTETRAAYEALVTEHPRGKVVLHVDGNRST</sequence>
<gene>
    <name evidence="2" type="ORF">ACFFTL_28645</name>
</gene>
<dbReference type="EC" id="1.-.-.-" evidence="2"/>
<dbReference type="CDD" id="cd05289">
    <property type="entry name" value="MDR_like_2"/>
    <property type="match status" value="1"/>
</dbReference>
<dbReference type="Proteomes" id="UP001589710">
    <property type="component" value="Unassembled WGS sequence"/>
</dbReference>
<evidence type="ECO:0000259" key="1">
    <source>
        <dbReference type="SMART" id="SM00829"/>
    </source>
</evidence>
<dbReference type="InterPro" id="IPR011032">
    <property type="entry name" value="GroES-like_sf"/>
</dbReference>